<dbReference type="AlphaFoldDB" id="A0A090LHB8"/>
<dbReference type="Proteomes" id="UP000035682">
    <property type="component" value="Unplaced"/>
</dbReference>
<organism evidence="1">
    <name type="scientific">Strongyloides ratti</name>
    <name type="common">Parasitic roundworm</name>
    <dbReference type="NCBI Taxonomy" id="34506"/>
    <lineage>
        <taxon>Eukaryota</taxon>
        <taxon>Metazoa</taxon>
        <taxon>Ecdysozoa</taxon>
        <taxon>Nematoda</taxon>
        <taxon>Chromadorea</taxon>
        <taxon>Rhabditida</taxon>
        <taxon>Tylenchina</taxon>
        <taxon>Panagrolaimomorpha</taxon>
        <taxon>Strongyloidoidea</taxon>
        <taxon>Strongyloididae</taxon>
        <taxon>Strongyloides</taxon>
    </lineage>
</organism>
<protein>
    <submittedName>
        <fullName evidence="1 3">Uncharacterized protein</fullName>
    </submittedName>
</protein>
<evidence type="ECO:0000313" key="4">
    <source>
        <dbReference type="WormBase" id="SRAE_2000219000"/>
    </source>
</evidence>
<dbReference type="WormBase" id="SRAE_2000219000">
    <property type="protein sequence ID" value="SRP04865"/>
    <property type="gene ID" value="WBGene00262399"/>
</dbReference>
<gene>
    <name evidence="1 3 4" type="ORF">SRAE_2000219000</name>
</gene>
<proteinExistence type="predicted"/>
<evidence type="ECO:0000313" key="2">
    <source>
        <dbReference type="Proteomes" id="UP000035682"/>
    </source>
</evidence>
<dbReference type="WBParaSite" id="SRAE_2000219000.1">
    <property type="protein sequence ID" value="SRAE_2000219000.1"/>
    <property type="gene ID" value="WBGene00262399"/>
</dbReference>
<dbReference type="EMBL" id="LN609529">
    <property type="protein sequence ID" value="CEF67528.1"/>
    <property type="molecule type" value="Genomic_DNA"/>
</dbReference>
<dbReference type="CTD" id="36379893"/>
<evidence type="ECO:0000313" key="1">
    <source>
        <dbReference type="EMBL" id="CEF67528.1"/>
    </source>
</evidence>
<dbReference type="GeneID" id="36379893"/>
<evidence type="ECO:0000313" key="3">
    <source>
        <dbReference type="WBParaSite" id="SRAE_2000219000.1"/>
    </source>
</evidence>
<dbReference type="RefSeq" id="XP_024506728.1">
    <property type="nucleotide sequence ID" value="XM_024653231.1"/>
</dbReference>
<name>A0A090LHB8_STRRB</name>
<accession>A0A090LHB8</accession>
<sequence>MDTGNEIRKILEVTRIELTHHAENDNKHGIVKCLERLQQLLGNDVEEAVKLVNDGFVNVIQDKKSGRKVVRVSSRKSSKFYYLFPLINYCHCSQYQEFVINTKLKFMVCFD</sequence>
<dbReference type="OMA" id="THHAEND"/>
<reference evidence="3" key="2">
    <citation type="submission" date="2020-12" db="UniProtKB">
        <authorList>
            <consortium name="WormBaseParasite"/>
        </authorList>
    </citation>
    <scope>IDENTIFICATION</scope>
</reference>
<keyword evidence="2" id="KW-1185">Reference proteome</keyword>
<reference evidence="1 2" key="1">
    <citation type="submission" date="2014-09" db="EMBL/GenBank/DDBJ databases">
        <authorList>
            <person name="Martin A.A."/>
        </authorList>
    </citation>
    <scope>NUCLEOTIDE SEQUENCE</scope>
    <source>
        <strain evidence="2">ED321</strain>
        <strain evidence="1">ED321 Heterogonic</strain>
    </source>
</reference>